<dbReference type="Pfam" id="PF04124">
    <property type="entry name" value="Dor1"/>
    <property type="match status" value="1"/>
</dbReference>
<dbReference type="GO" id="GO:0015031">
    <property type="term" value="P:protein transport"/>
    <property type="evidence" value="ECO:0007669"/>
    <property type="project" value="UniProtKB-UniRule"/>
</dbReference>
<evidence type="ECO:0000256" key="1">
    <source>
        <dbReference type="ARBA" id="ARBA00004395"/>
    </source>
</evidence>
<evidence type="ECO:0000256" key="6">
    <source>
        <dbReference type="ARBA" id="ARBA00023034"/>
    </source>
</evidence>
<gene>
    <name evidence="11" type="primary">Cog8</name>
</gene>
<dbReference type="SUPFAM" id="SSF74788">
    <property type="entry name" value="Cullin repeat-like"/>
    <property type="match status" value="1"/>
</dbReference>
<evidence type="ECO:0000256" key="9">
    <source>
        <dbReference type="PIRNR" id="PIRNR015415"/>
    </source>
</evidence>
<evidence type="ECO:0000256" key="7">
    <source>
        <dbReference type="ARBA" id="ARBA00023136"/>
    </source>
</evidence>
<protein>
    <recommendedName>
        <fullName evidence="3 9">Conserved oligomeric Golgi complex subunit 8</fullName>
        <shortName evidence="9">COG complex subunit 8</shortName>
    </recommendedName>
    <alternativeName>
        <fullName evidence="8 9">Component of oligomeric Golgi complex 8</fullName>
    </alternativeName>
</protein>
<dbReference type="PANTHER" id="PTHR21311">
    <property type="entry name" value="CONSERVED OLIGOMERIC GOLGI COMPLEX COMPONENT 8"/>
    <property type="match status" value="1"/>
</dbReference>
<organism evidence="11">
    <name type="scientific">Phallusia mammillata</name>
    <dbReference type="NCBI Taxonomy" id="59560"/>
    <lineage>
        <taxon>Eukaryota</taxon>
        <taxon>Metazoa</taxon>
        <taxon>Chordata</taxon>
        <taxon>Tunicata</taxon>
        <taxon>Ascidiacea</taxon>
        <taxon>Phlebobranchia</taxon>
        <taxon>Ascidiidae</taxon>
        <taxon>Phallusia</taxon>
    </lineage>
</organism>
<comment type="similarity">
    <text evidence="2 9">Belongs to the COG8 family.</text>
</comment>
<evidence type="ECO:0000256" key="8">
    <source>
        <dbReference type="ARBA" id="ARBA00031347"/>
    </source>
</evidence>
<dbReference type="InterPro" id="IPR016632">
    <property type="entry name" value="COG8_Metazoal_Plant"/>
</dbReference>
<reference evidence="11" key="1">
    <citation type="submission" date="2020-04" db="EMBL/GenBank/DDBJ databases">
        <authorList>
            <person name="Neveu A P."/>
        </authorList>
    </citation>
    <scope>NUCLEOTIDE SEQUENCE</scope>
    <source>
        <tissue evidence="11">Whole embryo</tissue>
    </source>
</reference>
<evidence type="ECO:0000256" key="10">
    <source>
        <dbReference type="SAM" id="MobiDB-lite"/>
    </source>
</evidence>
<feature type="region of interest" description="Disordered" evidence="10">
    <location>
        <begin position="569"/>
        <end position="597"/>
    </location>
</feature>
<comment type="subunit">
    <text evidence="9">Component of the conserved oligomeric Golgi complex which is composed of eight different subunits and is required for normal Golgi morphology and localization.</text>
</comment>
<dbReference type="GO" id="GO:0006891">
    <property type="term" value="P:intra-Golgi vesicle-mediated transport"/>
    <property type="evidence" value="ECO:0007669"/>
    <property type="project" value="TreeGrafter"/>
</dbReference>
<keyword evidence="5 9" id="KW-0653">Protein transport</keyword>
<comment type="subcellular location">
    <subcellularLocation>
        <location evidence="1 9">Golgi apparatus membrane</location>
        <topology evidence="1 9">Peripheral membrane protein</topology>
    </subcellularLocation>
</comment>
<evidence type="ECO:0000256" key="3">
    <source>
        <dbReference type="ARBA" id="ARBA00020983"/>
    </source>
</evidence>
<dbReference type="PANTHER" id="PTHR21311:SF0">
    <property type="entry name" value="CONSERVED OLIGOMERIC GOLGI COMPLEX SUBUNIT 8"/>
    <property type="match status" value="1"/>
</dbReference>
<keyword evidence="6 9" id="KW-0333">Golgi apparatus</keyword>
<name>A0A6F9DAC4_9ASCI</name>
<accession>A0A6F9DAC4</accession>
<evidence type="ECO:0000256" key="4">
    <source>
        <dbReference type="ARBA" id="ARBA00022448"/>
    </source>
</evidence>
<sequence>MEETASIDIDDESVLSSIFKDKFSEEQRSNPDFSQYLSKLCSQGIQQLNQEPQRLQHEKANVLEQTLDLAFHNYKTFIRTAECSRDIFQDFGIVEEKLQSMIEKLPTLSEHGKKFAKEASDIGMIRHVNSLTLTRHTELLEILEIPQLMDTCVRNQYYEDALELLFYVKRLNKKSFISEIPVVAGIVKDIQQSAQLMLDQLLGQLRTTIQLPACLRVVGFLRRLECFTETELRLKFLQARNSWLEGILLSISVGETENDCYDCITRTIEVCRVHLFDIVTQYRAIFSDDTAVVFDRSGLSDDSPSEASVFHCWLIYRIDCFLSILKSCLEIGVGNRLDSILGQYMYFGQSFSRVGADFRCLLVPIFQHYALETCVKMVEQATQEFETDMLSYSLIVTSISSSQSSMSDSMTLSTSGLPATPQPPISLLDFLPLAVYLNGILAAFNHLRTCCSLSMAIDLPVIISQSLERVTNAILAYQQAEEPAFSETERKAFARFCTAFVDDTIPHINTCIRTLLPHRVISDMYGSLATSIRNLKDQAGPIKVQDIHDKLNSVLPAKQVDFSIGDKISTDENAGSEKPMDRLQALVKSEEIDGNKG</sequence>
<evidence type="ECO:0000256" key="2">
    <source>
        <dbReference type="ARBA" id="ARBA00006419"/>
    </source>
</evidence>
<dbReference type="GO" id="GO:0017119">
    <property type="term" value="C:Golgi transport complex"/>
    <property type="evidence" value="ECO:0007669"/>
    <property type="project" value="UniProtKB-UniRule"/>
</dbReference>
<feature type="compositionally biased region" description="Basic and acidic residues" evidence="10">
    <location>
        <begin position="588"/>
        <end position="597"/>
    </location>
</feature>
<keyword evidence="7 9" id="KW-0472">Membrane</keyword>
<dbReference type="PIRSF" id="PIRSF015415">
    <property type="entry name" value="COG8"/>
    <property type="match status" value="1"/>
</dbReference>
<dbReference type="EMBL" id="LR784084">
    <property type="protein sequence ID" value="CAB3232574.1"/>
    <property type="molecule type" value="mRNA"/>
</dbReference>
<evidence type="ECO:0000256" key="5">
    <source>
        <dbReference type="ARBA" id="ARBA00022927"/>
    </source>
</evidence>
<keyword evidence="4 9" id="KW-0813">Transport</keyword>
<dbReference type="InterPro" id="IPR007255">
    <property type="entry name" value="COG8"/>
</dbReference>
<dbReference type="AlphaFoldDB" id="A0A6F9DAC4"/>
<dbReference type="InterPro" id="IPR016159">
    <property type="entry name" value="Cullin_repeat-like_dom_sf"/>
</dbReference>
<evidence type="ECO:0000313" key="11">
    <source>
        <dbReference type="EMBL" id="CAB3232574.1"/>
    </source>
</evidence>
<proteinExistence type="evidence at transcript level"/>
<dbReference type="GO" id="GO:0000139">
    <property type="term" value="C:Golgi membrane"/>
    <property type="evidence" value="ECO:0007669"/>
    <property type="project" value="UniProtKB-SubCell"/>
</dbReference>